<sequence length="20" mass="2042">MAPSTSLCFDSSQRSSGPLA</sequence>
<dbReference type="AlphaFoldDB" id="A0A0A9A2M5"/>
<proteinExistence type="predicted"/>
<evidence type="ECO:0000313" key="2">
    <source>
        <dbReference type="EMBL" id="JAD41302.1"/>
    </source>
</evidence>
<feature type="region of interest" description="Disordered" evidence="1">
    <location>
        <begin position="1"/>
        <end position="20"/>
    </location>
</feature>
<accession>A0A0A9A2M5</accession>
<reference evidence="2" key="2">
    <citation type="journal article" date="2015" name="Data Brief">
        <title>Shoot transcriptome of the giant reed, Arundo donax.</title>
        <authorList>
            <person name="Barrero R.A."/>
            <person name="Guerrero F.D."/>
            <person name="Moolhuijzen P."/>
            <person name="Goolsby J.A."/>
            <person name="Tidwell J."/>
            <person name="Bellgard S.E."/>
            <person name="Bellgard M.I."/>
        </authorList>
    </citation>
    <scope>NUCLEOTIDE SEQUENCE</scope>
    <source>
        <tissue evidence="2">Shoot tissue taken approximately 20 cm above the soil surface</tissue>
    </source>
</reference>
<evidence type="ECO:0000256" key="1">
    <source>
        <dbReference type="SAM" id="MobiDB-lite"/>
    </source>
</evidence>
<protein>
    <submittedName>
        <fullName evidence="2">Uncharacterized protein</fullName>
    </submittedName>
</protein>
<organism evidence="2">
    <name type="scientific">Arundo donax</name>
    <name type="common">Giant reed</name>
    <name type="synonym">Donax arundinaceus</name>
    <dbReference type="NCBI Taxonomy" id="35708"/>
    <lineage>
        <taxon>Eukaryota</taxon>
        <taxon>Viridiplantae</taxon>
        <taxon>Streptophyta</taxon>
        <taxon>Embryophyta</taxon>
        <taxon>Tracheophyta</taxon>
        <taxon>Spermatophyta</taxon>
        <taxon>Magnoliopsida</taxon>
        <taxon>Liliopsida</taxon>
        <taxon>Poales</taxon>
        <taxon>Poaceae</taxon>
        <taxon>PACMAD clade</taxon>
        <taxon>Arundinoideae</taxon>
        <taxon>Arundineae</taxon>
        <taxon>Arundo</taxon>
    </lineage>
</organism>
<reference evidence="2" key="1">
    <citation type="submission" date="2014-09" db="EMBL/GenBank/DDBJ databases">
        <authorList>
            <person name="Magalhaes I.L.F."/>
            <person name="Oliveira U."/>
            <person name="Santos F.R."/>
            <person name="Vidigal T.H.D.A."/>
            <person name="Brescovit A.D."/>
            <person name="Santos A.J."/>
        </authorList>
    </citation>
    <scope>NUCLEOTIDE SEQUENCE</scope>
    <source>
        <tissue evidence="2">Shoot tissue taken approximately 20 cm above the soil surface</tissue>
    </source>
</reference>
<dbReference type="EMBL" id="GBRH01256593">
    <property type="protein sequence ID" value="JAD41302.1"/>
    <property type="molecule type" value="Transcribed_RNA"/>
</dbReference>
<name>A0A0A9A2M5_ARUDO</name>